<feature type="transmembrane region" description="Helical" evidence="5">
    <location>
        <begin position="137"/>
        <end position="159"/>
    </location>
</feature>
<dbReference type="RefSeq" id="WP_186835425.1">
    <property type="nucleotide sequence ID" value="NZ_JACOOQ010000018.1"/>
</dbReference>
<dbReference type="InterPro" id="IPR018086">
    <property type="entry name" value="NADH_UbQ_OxRdtase_su1_CS"/>
</dbReference>
<dbReference type="PANTHER" id="PTHR43359:SF1">
    <property type="entry name" value="FORMATE HYDROGENLYASE SUBUNIT 4-RELATED"/>
    <property type="match status" value="1"/>
</dbReference>
<keyword evidence="7" id="KW-1185">Reference proteome</keyword>
<comment type="subcellular location">
    <subcellularLocation>
        <location evidence="1">Membrane</location>
        <topology evidence="1">Multi-pass membrane protein</topology>
    </subcellularLocation>
</comment>
<dbReference type="AlphaFoldDB" id="A0A8I0AF46"/>
<gene>
    <name evidence="6" type="ORF">H8R92_10525</name>
</gene>
<dbReference type="PANTHER" id="PTHR43359">
    <property type="entry name" value="FORMATE HYDROGENLYASE SUBUNIT 4"/>
    <property type="match status" value="1"/>
</dbReference>
<feature type="transmembrane region" description="Helical" evidence="5">
    <location>
        <begin position="6"/>
        <end position="29"/>
    </location>
</feature>
<evidence type="ECO:0000256" key="1">
    <source>
        <dbReference type="ARBA" id="ARBA00004141"/>
    </source>
</evidence>
<proteinExistence type="predicted"/>
<protein>
    <submittedName>
        <fullName evidence="6">NADH-quinone oxidoreductase subunit H</fullName>
    </submittedName>
</protein>
<evidence type="ECO:0000256" key="2">
    <source>
        <dbReference type="ARBA" id="ARBA00022692"/>
    </source>
</evidence>
<feature type="transmembrane region" description="Helical" evidence="5">
    <location>
        <begin position="70"/>
        <end position="91"/>
    </location>
</feature>
<comment type="caution">
    <text evidence="6">The sequence shown here is derived from an EMBL/GenBank/DDBJ whole genome shotgun (WGS) entry which is preliminary data.</text>
</comment>
<evidence type="ECO:0000313" key="7">
    <source>
        <dbReference type="Proteomes" id="UP000662088"/>
    </source>
</evidence>
<evidence type="ECO:0000313" key="6">
    <source>
        <dbReference type="EMBL" id="MBC5640848.1"/>
    </source>
</evidence>
<sequence>MEYLKIILYILVFPGIIFSSLIGFFISGLDRKIVAKMQRRRGPKISQSFYDFIKLLGKDTIIPSSANRKLFIIAPVIAVVSIVIIPLFIPLGKYTFIKSTADVVVLIYLLIIPSLALIIGAMASASPFASIGLSREVVSIIGYELPLIIIIIDVCKKAGKILGTETIYSMELIEKAQAIEGNFMFSLALLPAAIAFLMILPAKVGVAPFDVAEAETEICEGPLVEYSGIYLSLFKLSHSIKSYVMAMLFVALFLGNIFVEFGSTSINLIINTVIMIALSTLITIVCLSIVRGSMGRYKAHQMFKFYWTIPTILSVISYFLVSMNI</sequence>
<dbReference type="Pfam" id="PF00146">
    <property type="entry name" value="NADHdh"/>
    <property type="match status" value="1"/>
</dbReference>
<dbReference type="InterPro" id="IPR052561">
    <property type="entry name" value="ComplexI_Subunit1"/>
</dbReference>
<evidence type="ECO:0000256" key="5">
    <source>
        <dbReference type="SAM" id="Phobius"/>
    </source>
</evidence>
<feature type="transmembrane region" description="Helical" evidence="5">
    <location>
        <begin position="302"/>
        <end position="321"/>
    </location>
</feature>
<evidence type="ECO:0000256" key="3">
    <source>
        <dbReference type="ARBA" id="ARBA00022989"/>
    </source>
</evidence>
<keyword evidence="3 5" id="KW-1133">Transmembrane helix</keyword>
<evidence type="ECO:0000256" key="4">
    <source>
        <dbReference type="ARBA" id="ARBA00023136"/>
    </source>
</evidence>
<accession>A0A8I0AF46</accession>
<dbReference type="InterPro" id="IPR001694">
    <property type="entry name" value="NADH_UbQ_OxRdtase_su1/FPO"/>
</dbReference>
<organism evidence="6 7">
    <name type="scientific">Clostridium lentum</name>
    <dbReference type="NCBI Taxonomy" id="2763037"/>
    <lineage>
        <taxon>Bacteria</taxon>
        <taxon>Bacillati</taxon>
        <taxon>Bacillota</taxon>
        <taxon>Clostridia</taxon>
        <taxon>Eubacteriales</taxon>
        <taxon>Clostridiaceae</taxon>
        <taxon>Clostridium</taxon>
    </lineage>
</organism>
<reference evidence="6" key="1">
    <citation type="submission" date="2020-08" db="EMBL/GenBank/DDBJ databases">
        <title>Genome public.</title>
        <authorList>
            <person name="Liu C."/>
            <person name="Sun Q."/>
        </authorList>
    </citation>
    <scope>NUCLEOTIDE SEQUENCE</scope>
    <source>
        <strain evidence="6">NSJ-42</strain>
    </source>
</reference>
<name>A0A8I0AF46_9CLOT</name>
<keyword evidence="4 5" id="KW-0472">Membrane</keyword>
<dbReference type="GO" id="GO:0005886">
    <property type="term" value="C:plasma membrane"/>
    <property type="evidence" value="ECO:0007669"/>
    <property type="project" value="TreeGrafter"/>
</dbReference>
<feature type="transmembrane region" description="Helical" evidence="5">
    <location>
        <begin position="268"/>
        <end position="290"/>
    </location>
</feature>
<feature type="transmembrane region" description="Helical" evidence="5">
    <location>
        <begin position="243"/>
        <end position="262"/>
    </location>
</feature>
<dbReference type="Proteomes" id="UP000662088">
    <property type="component" value="Unassembled WGS sequence"/>
</dbReference>
<dbReference type="EMBL" id="JACOOQ010000018">
    <property type="protein sequence ID" value="MBC5640848.1"/>
    <property type="molecule type" value="Genomic_DNA"/>
</dbReference>
<feature type="transmembrane region" description="Helical" evidence="5">
    <location>
        <begin position="179"/>
        <end position="200"/>
    </location>
</feature>
<dbReference type="PROSITE" id="PS00668">
    <property type="entry name" value="COMPLEX1_ND1_2"/>
    <property type="match status" value="1"/>
</dbReference>
<feature type="transmembrane region" description="Helical" evidence="5">
    <location>
        <begin position="103"/>
        <end position="125"/>
    </location>
</feature>
<keyword evidence="2 5" id="KW-0812">Transmembrane</keyword>